<reference evidence="5" key="1">
    <citation type="submission" date="2016-06" db="UniProtKB">
        <authorList>
            <consortium name="WormBaseParasite"/>
        </authorList>
    </citation>
    <scope>IDENTIFICATION</scope>
</reference>
<proteinExistence type="predicted"/>
<dbReference type="GO" id="GO:0030198">
    <property type="term" value="P:extracellular matrix organization"/>
    <property type="evidence" value="ECO:0007669"/>
    <property type="project" value="TreeGrafter"/>
</dbReference>
<gene>
    <name evidence="3" type="ORF">GPUH_LOCUS480</name>
</gene>
<keyword evidence="1" id="KW-0677">Repeat</keyword>
<evidence type="ECO:0000313" key="4">
    <source>
        <dbReference type="Proteomes" id="UP000271098"/>
    </source>
</evidence>
<dbReference type="PANTHER" id="PTHR24023:SF1082">
    <property type="entry name" value="COLLAGEN TRIPLE HELIX REPEAT"/>
    <property type="match status" value="1"/>
</dbReference>
<dbReference type="EMBL" id="UYRT01000420">
    <property type="protein sequence ID" value="VDK28158.1"/>
    <property type="molecule type" value="Genomic_DNA"/>
</dbReference>
<sequence>MKDDLPRKSLQAPGKPGPVGPPGPKGDVGLPGARGVPGDRGLPGERGDRGAPGPQGEKGEQGIPGLDAPCPTGPDGLPMPYCAWKPLDVSFILNLFYCCNAARIGQIRSTVRKKEFLIGFEAQSMND</sequence>
<evidence type="ECO:0000313" key="3">
    <source>
        <dbReference type="EMBL" id="VDK28158.1"/>
    </source>
</evidence>
<evidence type="ECO:0000256" key="1">
    <source>
        <dbReference type="ARBA" id="ARBA00022737"/>
    </source>
</evidence>
<dbReference type="InterPro" id="IPR050149">
    <property type="entry name" value="Collagen_superfamily"/>
</dbReference>
<dbReference type="OrthoDB" id="8964326at2759"/>
<reference evidence="3 4" key="2">
    <citation type="submission" date="2018-11" db="EMBL/GenBank/DDBJ databases">
        <authorList>
            <consortium name="Pathogen Informatics"/>
        </authorList>
    </citation>
    <scope>NUCLEOTIDE SEQUENCE [LARGE SCALE GENOMIC DNA]</scope>
</reference>
<dbReference type="GO" id="GO:0031012">
    <property type="term" value="C:extracellular matrix"/>
    <property type="evidence" value="ECO:0007669"/>
    <property type="project" value="TreeGrafter"/>
</dbReference>
<name>A0A183CVI9_9BILA</name>
<dbReference type="AlphaFoldDB" id="A0A183CVI9"/>
<dbReference type="GO" id="GO:0005615">
    <property type="term" value="C:extracellular space"/>
    <property type="evidence" value="ECO:0007669"/>
    <property type="project" value="TreeGrafter"/>
</dbReference>
<protein>
    <submittedName>
        <fullName evidence="5">Collagen triple helix repeat protein</fullName>
    </submittedName>
</protein>
<dbReference type="Pfam" id="PF01391">
    <property type="entry name" value="Collagen"/>
    <property type="match status" value="1"/>
</dbReference>
<evidence type="ECO:0000256" key="2">
    <source>
        <dbReference type="SAM" id="MobiDB-lite"/>
    </source>
</evidence>
<dbReference type="WBParaSite" id="GPUH_0000048001-mRNA-1">
    <property type="protein sequence ID" value="GPUH_0000048001-mRNA-1"/>
    <property type="gene ID" value="GPUH_0000048001"/>
</dbReference>
<dbReference type="GO" id="GO:0030020">
    <property type="term" value="F:extracellular matrix structural constituent conferring tensile strength"/>
    <property type="evidence" value="ECO:0007669"/>
    <property type="project" value="TreeGrafter"/>
</dbReference>
<dbReference type="Proteomes" id="UP000271098">
    <property type="component" value="Unassembled WGS sequence"/>
</dbReference>
<dbReference type="PANTHER" id="PTHR24023">
    <property type="entry name" value="COLLAGEN ALPHA"/>
    <property type="match status" value="1"/>
</dbReference>
<dbReference type="InterPro" id="IPR008160">
    <property type="entry name" value="Collagen"/>
</dbReference>
<organism evidence="5">
    <name type="scientific">Gongylonema pulchrum</name>
    <dbReference type="NCBI Taxonomy" id="637853"/>
    <lineage>
        <taxon>Eukaryota</taxon>
        <taxon>Metazoa</taxon>
        <taxon>Ecdysozoa</taxon>
        <taxon>Nematoda</taxon>
        <taxon>Chromadorea</taxon>
        <taxon>Rhabditida</taxon>
        <taxon>Spirurina</taxon>
        <taxon>Spiruromorpha</taxon>
        <taxon>Spiruroidea</taxon>
        <taxon>Gongylonematidae</taxon>
        <taxon>Gongylonema</taxon>
    </lineage>
</organism>
<accession>A0A183CVI9</accession>
<evidence type="ECO:0000313" key="5">
    <source>
        <dbReference type="WBParaSite" id="GPUH_0000048001-mRNA-1"/>
    </source>
</evidence>
<feature type="region of interest" description="Disordered" evidence="2">
    <location>
        <begin position="1"/>
        <end position="72"/>
    </location>
</feature>
<feature type="compositionally biased region" description="Pro residues" evidence="2">
    <location>
        <begin position="15"/>
        <end position="24"/>
    </location>
</feature>
<keyword evidence="4" id="KW-1185">Reference proteome</keyword>